<dbReference type="KEGG" id="acz:Acaty_m0011"/>
<dbReference type="InterPro" id="IPR011344">
    <property type="entry name" value="ssDNA-bd"/>
</dbReference>
<keyword evidence="5" id="KW-0614">Plasmid</keyword>
<dbReference type="GO" id="GO:0009295">
    <property type="term" value="C:nucleoid"/>
    <property type="evidence" value="ECO:0007669"/>
    <property type="project" value="TreeGrafter"/>
</dbReference>
<comment type="caution">
    <text evidence="2">Lacks conserved residue(s) required for the propagation of feature annotation.</text>
</comment>
<comment type="subunit">
    <text evidence="2">Homotetramer.</text>
</comment>
<dbReference type="eggNOG" id="COG0629">
    <property type="taxonomic scope" value="Bacteria"/>
</dbReference>
<dbReference type="SUPFAM" id="SSF50249">
    <property type="entry name" value="Nucleic acid-binding proteins"/>
    <property type="match status" value="1"/>
</dbReference>
<dbReference type="RefSeq" id="WP_004868180.1">
    <property type="nucleotide sequence ID" value="NZ_CP005987.1"/>
</dbReference>
<evidence type="ECO:0000313" key="6">
    <source>
        <dbReference type="Proteomes" id="UP000005522"/>
    </source>
</evidence>
<evidence type="ECO:0000256" key="1">
    <source>
        <dbReference type="ARBA" id="ARBA00023125"/>
    </source>
</evidence>
<gene>
    <name evidence="5" type="ORF">Acaty_m0011</name>
</gene>
<proteinExistence type="inferred from homology"/>
<feature type="region of interest" description="Disordered" evidence="4">
    <location>
        <begin position="106"/>
        <end position="152"/>
    </location>
</feature>
<dbReference type="PANTHER" id="PTHR10302">
    <property type="entry name" value="SINGLE-STRANDED DNA-BINDING PROTEIN"/>
    <property type="match status" value="1"/>
</dbReference>
<dbReference type="GO" id="GO:0003697">
    <property type="term" value="F:single-stranded DNA binding"/>
    <property type="evidence" value="ECO:0007669"/>
    <property type="project" value="UniProtKB-UniRule"/>
</dbReference>
<reference evidence="5 6" key="1">
    <citation type="journal article" date="2009" name="J. Bacteriol.">
        <title>Draft genome sequence of the extremely acidophilic bacterium Acidithiobacillus caldus ATCC 51756 reveals metabolic versatility in the genus Acidithiobacillus.</title>
        <authorList>
            <person name="Valdes J."/>
            <person name="Quatrini R."/>
            <person name="Hallberg K."/>
            <person name="Dopson M."/>
            <person name="Valenzuela P.D."/>
            <person name="Holmes D.S."/>
        </authorList>
    </citation>
    <scope>NUCLEOTIDE SEQUENCE [LARGE SCALE GENOMIC DNA]</scope>
    <source>
        <strain evidence="6">ATCC 51756 / DSM 8584 / KU</strain>
        <plasmid evidence="6">megaPlasmid mpAca1.1</plasmid>
    </source>
</reference>
<protein>
    <recommendedName>
        <fullName evidence="2 3">Single-stranded DNA-binding protein</fullName>
        <shortName evidence="2">SSB</shortName>
    </recommendedName>
</protein>
<dbReference type="Gene3D" id="2.40.50.140">
    <property type="entry name" value="Nucleic acid-binding proteins"/>
    <property type="match status" value="1"/>
</dbReference>
<feature type="DNA-binding region" evidence="2">
    <location>
        <begin position="52"/>
        <end position="58"/>
    </location>
</feature>
<dbReference type="CDD" id="cd04496">
    <property type="entry name" value="SSB_OBF"/>
    <property type="match status" value="1"/>
</dbReference>
<evidence type="ECO:0000256" key="2">
    <source>
        <dbReference type="HAMAP-Rule" id="MF_00984"/>
    </source>
</evidence>
<dbReference type="InterPro" id="IPR012340">
    <property type="entry name" value="NA-bd_OB-fold"/>
</dbReference>
<keyword evidence="1 2" id="KW-0238">DNA-binding</keyword>
<sequence>MAGVNRVFLLGNLGRDPEMRYQTNGAAIATLNLATSETFKDRDGNRQERTEWHRVVLFGRSAEVAGEYLKKGSSAYVEGRLQTRKWTDKEGQERYTTEIVGDRLQLIGGRRDDADADDRGHRTSPRAGPSSRAQSNGGGGGIHQNTSGFSELDDQDIPFAAADPAADPMCRLTHRLRRVRF</sequence>
<dbReference type="NCBIfam" id="TIGR00621">
    <property type="entry name" value="ssb"/>
    <property type="match status" value="1"/>
</dbReference>
<dbReference type="HOGENOM" id="CLU_078758_0_2_6"/>
<accession>A0A059ZUV2</accession>
<geneLocation type="plasmid" evidence="6">
    <name>megaPlasmid mpAca1.1</name>
</geneLocation>
<feature type="compositionally biased region" description="Basic and acidic residues" evidence="4">
    <location>
        <begin position="109"/>
        <end position="121"/>
    </location>
</feature>
<evidence type="ECO:0000256" key="4">
    <source>
        <dbReference type="SAM" id="MobiDB-lite"/>
    </source>
</evidence>
<dbReference type="GO" id="GO:0006260">
    <property type="term" value="P:DNA replication"/>
    <property type="evidence" value="ECO:0007669"/>
    <property type="project" value="InterPro"/>
</dbReference>
<evidence type="ECO:0000256" key="3">
    <source>
        <dbReference type="RuleBase" id="RU000524"/>
    </source>
</evidence>
<dbReference type="HAMAP" id="MF_00984">
    <property type="entry name" value="SSB"/>
    <property type="match status" value="1"/>
</dbReference>
<dbReference type="PROSITE" id="PS50935">
    <property type="entry name" value="SSB"/>
    <property type="match status" value="1"/>
</dbReference>
<dbReference type="InterPro" id="IPR000424">
    <property type="entry name" value="Primosome_PriB/ssb"/>
</dbReference>
<dbReference type="Pfam" id="PF00436">
    <property type="entry name" value="SSB"/>
    <property type="match status" value="1"/>
</dbReference>
<evidence type="ECO:0000313" key="5">
    <source>
        <dbReference type="EMBL" id="AIA56584.1"/>
    </source>
</evidence>
<dbReference type="Proteomes" id="UP000005522">
    <property type="component" value="Plasmid megap mpAca1.1"/>
</dbReference>
<organism evidence="5 6">
    <name type="scientific">Acidithiobacillus caldus (strain ATCC 51756 / DSM 8584 / KU)</name>
    <dbReference type="NCBI Taxonomy" id="637389"/>
    <lineage>
        <taxon>Bacteria</taxon>
        <taxon>Pseudomonadati</taxon>
        <taxon>Pseudomonadota</taxon>
        <taxon>Acidithiobacillia</taxon>
        <taxon>Acidithiobacillales</taxon>
        <taxon>Acidithiobacillaceae</taxon>
        <taxon>Acidithiobacillus</taxon>
    </lineage>
</organism>
<dbReference type="EMBL" id="CP005987">
    <property type="protein sequence ID" value="AIA56584.1"/>
    <property type="molecule type" value="Genomic_DNA"/>
</dbReference>
<dbReference type="AlphaFoldDB" id="A0A059ZUV2"/>
<dbReference type="PANTHER" id="PTHR10302:SF27">
    <property type="entry name" value="SINGLE-STRANDED DNA-BINDING PROTEIN"/>
    <property type="match status" value="1"/>
</dbReference>
<name>A0A059ZUV2_ACICK</name>